<dbReference type="GO" id="GO:0005524">
    <property type="term" value="F:ATP binding"/>
    <property type="evidence" value="ECO:0007669"/>
    <property type="project" value="UniProtKB-KW"/>
</dbReference>
<dbReference type="InterPro" id="IPR027417">
    <property type="entry name" value="P-loop_NTPase"/>
</dbReference>
<name>A0A183JQW5_9TREM</name>
<keyword evidence="6" id="KW-1185">Reference proteome</keyword>
<dbReference type="PANTHER" id="PTHR47961">
    <property type="entry name" value="DNA POLYMERASE THETA, PUTATIVE (AFU_ORTHOLOGUE AFUA_1G05260)-RELATED"/>
    <property type="match status" value="1"/>
</dbReference>
<evidence type="ECO:0000256" key="4">
    <source>
        <dbReference type="ARBA" id="ARBA00022840"/>
    </source>
</evidence>
<keyword evidence="2" id="KW-0378">Hydrolase</keyword>
<reference evidence="5 6" key="2">
    <citation type="submission" date="2018-11" db="EMBL/GenBank/DDBJ databases">
        <authorList>
            <consortium name="Pathogen Informatics"/>
        </authorList>
    </citation>
    <scope>NUCLEOTIDE SEQUENCE [LARGE SCALE GENOMIC DNA]</scope>
    <source>
        <strain evidence="5">Dakar</strain>
        <strain evidence="6">Dakar, Senegal</strain>
    </source>
</reference>
<dbReference type="InterPro" id="IPR050474">
    <property type="entry name" value="Hel308_SKI2-like"/>
</dbReference>
<keyword evidence="3" id="KW-0347">Helicase</keyword>
<organism evidence="7">
    <name type="scientific">Schistosoma curassoni</name>
    <dbReference type="NCBI Taxonomy" id="6186"/>
    <lineage>
        <taxon>Eukaryota</taxon>
        <taxon>Metazoa</taxon>
        <taxon>Spiralia</taxon>
        <taxon>Lophotrochozoa</taxon>
        <taxon>Platyhelminthes</taxon>
        <taxon>Trematoda</taxon>
        <taxon>Digenea</taxon>
        <taxon>Strigeidida</taxon>
        <taxon>Schistosomatoidea</taxon>
        <taxon>Schistosomatidae</taxon>
        <taxon>Schistosoma</taxon>
    </lineage>
</organism>
<dbReference type="STRING" id="6186.A0A183JQW5"/>
<evidence type="ECO:0000256" key="1">
    <source>
        <dbReference type="ARBA" id="ARBA00022741"/>
    </source>
</evidence>
<dbReference type="EMBL" id="UZAK01007740">
    <property type="protein sequence ID" value="VDO93179.1"/>
    <property type="molecule type" value="Genomic_DNA"/>
</dbReference>
<reference evidence="7" key="1">
    <citation type="submission" date="2016-06" db="UniProtKB">
        <authorList>
            <consortium name="WormBaseParasite"/>
        </authorList>
    </citation>
    <scope>IDENTIFICATION</scope>
</reference>
<proteinExistence type="predicted"/>
<dbReference type="AlphaFoldDB" id="A0A183JQW5"/>
<dbReference type="Proteomes" id="UP000279833">
    <property type="component" value="Unassembled WGS sequence"/>
</dbReference>
<evidence type="ECO:0000256" key="3">
    <source>
        <dbReference type="ARBA" id="ARBA00022806"/>
    </source>
</evidence>
<accession>A0A183JQW5</accession>
<keyword evidence="4" id="KW-0067">ATP-binding</keyword>
<dbReference type="SUPFAM" id="SSF52540">
    <property type="entry name" value="P-loop containing nucleoside triphosphate hydrolases"/>
    <property type="match status" value="1"/>
</dbReference>
<protein>
    <submittedName>
        <fullName evidence="7">Helicase ATP-binding domain-containing protein</fullName>
    </submittedName>
</protein>
<evidence type="ECO:0000256" key="2">
    <source>
        <dbReference type="ARBA" id="ARBA00022801"/>
    </source>
</evidence>
<evidence type="ECO:0000313" key="7">
    <source>
        <dbReference type="WBParaSite" id="SCUD_0000510401-mRNA-1"/>
    </source>
</evidence>
<keyword evidence="1" id="KW-0547">Nucleotide-binding</keyword>
<sequence length="96" mass="10776">MLKELLIYNKSVLFILPFVSIVQEKVRSLTPMGLELGFWVEEYAGSRGRIPPVKRNGSYSVLMATIEKGHTIVNSLIDTKTLDSLGLVIVDEVRQI</sequence>
<dbReference type="Gene3D" id="3.40.50.300">
    <property type="entry name" value="P-loop containing nucleotide triphosphate hydrolases"/>
    <property type="match status" value="1"/>
</dbReference>
<dbReference type="WBParaSite" id="SCUD_0000510401-mRNA-1">
    <property type="protein sequence ID" value="SCUD_0000510401-mRNA-1"/>
    <property type="gene ID" value="SCUD_0000510401"/>
</dbReference>
<evidence type="ECO:0000313" key="5">
    <source>
        <dbReference type="EMBL" id="VDO93179.1"/>
    </source>
</evidence>
<dbReference type="GO" id="GO:0004386">
    <property type="term" value="F:helicase activity"/>
    <property type="evidence" value="ECO:0007669"/>
    <property type="project" value="UniProtKB-KW"/>
</dbReference>
<evidence type="ECO:0000313" key="6">
    <source>
        <dbReference type="Proteomes" id="UP000279833"/>
    </source>
</evidence>
<dbReference type="PANTHER" id="PTHR47961:SF12">
    <property type="entry name" value="HELICASE POLQ-LIKE"/>
    <property type="match status" value="1"/>
</dbReference>
<dbReference type="GO" id="GO:0016787">
    <property type="term" value="F:hydrolase activity"/>
    <property type="evidence" value="ECO:0007669"/>
    <property type="project" value="UniProtKB-KW"/>
</dbReference>
<gene>
    <name evidence="5" type="ORF">SCUD_LOCUS5104</name>
</gene>